<evidence type="ECO:0000256" key="1">
    <source>
        <dbReference type="SAM" id="MobiDB-lite"/>
    </source>
</evidence>
<evidence type="ECO:0000313" key="2">
    <source>
        <dbReference type="EMBL" id="KAL0200865.1"/>
    </source>
</evidence>
<feature type="region of interest" description="Disordered" evidence="1">
    <location>
        <begin position="1"/>
        <end position="43"/>
    </location>
</feature>
<dbReference type="Proteomes" id="UP001529510">
    <property type="component" value="Unassembled WGS sequence"/>
</dbReference>
<gene>
    <name evidence="2" type="ORF">M9458_004052</name>
</gene>
<protein>
    <submittedName>
        <fullName evidence="2">Uncharacterized protein</fullName>
    </submittedName>
</protein>
<proteinExistence type="predicted"/>
<evidence type="ECO:0000313" key="3">
    <source>
        <dbReference type="Proteomes" id="UP001529510"/>
    </source>
</evidence>
<dbReference type="EMBL" id="JAMKFB020000002">
    <property type="protein sequence ID" value="KAL0200865.1"/>
    <property type="molecule type" value="Genomic_DNA"/>
</dbReference>
<keyword evidence="3" id="KW-1185">Reference proteome</keyword>
<organism evidence="2 3">
    <name type="scientific">Cirrhinus mrigala</name>
    <name type="common">Mrigala</name>
    <dbReference type="NCBI Taxonomy" id="683832"/>
    <lineage>
        <taxon>Eukaryota</taxon>
        <taxon>Metazoa</taxon>
        <taxon>Chordata</taxon>
        <taxon>Craniata</taxon>
        <taxon>Vertebrata</taxon>
        <taxon>Euteleostomi</taxon>
        <taxon>Actinopterygii</taxon>
        <taxon>Neopterygii</taxon>
        <taxon>Teleostei</taxon>
        <taxon>Ostariophysi</taxon>
        <taxon>Cypriniformes</taxon>
        <taxon>Cyprinidae</taxon>
        <taxon>Labeoninae</taxon>
        <taxon>Labeonini</taxon>
        <taxon>Cirrhinus</taxon>
    </lineage>
</organism>
<comment type="caution">
    <text evidence="2">The sequence shown here is derived from an EMBL/GenBank/DDBJ whole genome shotgun (WGS) entry which is preliminary data.</text>
</comment>
<sequence>VDTRDSSSDEEGKEVSAAASSMERKVQSEPHSHTSTHAYRKSLRLSSDQIVSLRFC</sequence>
<feature type="compositionally biased region" description="Basic and acidic residues" evidence="1">
    <location>
        <begin position="22"/>
        <end position="32"/>
    </location>
</feature>
<name>A0ABD0RQS5_CIRMR</name>
<accession>A0ABD0RQS5</accession>
<reference evidence="2 3" key="1">
    <citation type="submission" date="2024-05" db="EMBL/GenBank/DDBJ databases">
        <title>Genome sequencing and assembly of Indian major carp, Cirrhinus mrigala (Hamilton, 1822).</title>
        <authorList>
            <person name="Mohindra V."/>
            <person name="Chowdhury L.M."/>
            <person name="Lal K."/>
            <person name="Jena J.K."/>
        </authorList>
    </citation>
    <scope>NUCLEOTIDE SEQUENCE [LARGE SCALE GENOMIC DNA]</scope>
    <source>
        <strain evidence="2">CM1030</strain>
        <tissue evidence="2">Blood</tissue>
    </source>
</reference>
<dbReference type="AlphaFoldDB" id="A0ABD0RQS5"/>
<feature type="non-terminal residue" evidence="2">
    <location>
        <position position="1"/>
    </location>
</feature>